<dbReference type="AlphaFoldDB" id="A0A1G2QE75"/>
<dbReference type="InterPro" id="IPR001098">
    <property type="entry name" value="DNA-dir_DNA_pol_A_palm_dom"/>
</dbReference>
<keyword evidence="4" id="KW-0548">Nucleotidyltransferase</keyword>
<keyword evidence="3" id="KW-0808">Transferase</keyword>
<dbReference type="InterPro" id="IPR002421">
    <property type="entry name" value="5-3_exonuclease"/>
</dbReference>
<dbReference type="InterPro" id="IPR002298">
    <property type="entry name" value="DNA_polymerase_A"/>
</dbReference>
<organism evidence="13 14">
    <name type="scientific">Candidatus Vogelbacteria bacterium RIFOXYD1_FULL_44_32</name>
    <dbReference type="NCBI Taxonomy" id="1802438"/>
    <lineage>
        <taxon>Bacteria</taxon>
        <taxon>Candidatus Vogeliibacteriota</taxon>
    </lineage>
</organism>
<keyword evidence="7" id="KW-0239">DNA-directed DNA polymerase</keyword>
<dbReference type="SUPFAM" id="SSF56672">
    <property type="entry name" value="DNA/RNA polymerases"/>
    <property type="match status" value="1"/>
</dbReference>
<dbReference type="Pfam" id="PF02739">
    <property type="entry name" value="5_3_exonuc_N"/>
    <property type="match status" value="1"/>
</dbReference>
<dbReference type="FunFam" id="1.10.150.20:FF:000002">
    <property type="entry name" value="DNA polymerase I"/>
    <property type="match status" value="1"/>
</dbReference>
<dbReference type="InterPro" id="IPR019760">
    <property type="entry name" value="DNA-dir_DNA_pol_A_CS"/>
</dbReference>
<keyword evidence="5" id="KW-0235">DNA replication</keyword>
<comment type="caution">
    <text evidence="13">The sequence shown here is derived from an EMBL/GenBank/DDBJ whole genome shotgun (WGS) entry which is preliminary data.</text>
</comment>
<dbReference type="PROSITE" id="PS00447">
    <property type="entry name" value="DNA_POLYMERASE_A"/>
    <property type="match status" value="1"/>
</dbReference>
<dbReference type="SMART" id="SM00279">
    <property type="entry name" value="HhH2"/>
    <property type="match status" value="1"/>
</dbReference>
<dbReference type="GO" id="GO:0006302">
    <property type="term" value="P:double-strand break repair"/>
    <property type="evidence" value="ECO:0007669"/>
    <property type="project" value="TreeGrafter"/>
</dbReference>
<dbReference type="InterPro" id="IPR043502">
    <property type="entry name" value="DNA/RNA_pol_sf"/>
</dbReference>
<dbReference type="GO" id="GO:0006261">
    <property type="term" value="P:DNA-templated DNA replication"/>
    <property type="evidence" value="ECO:0007669"/>
    <property type="project" value="InterPro"/>
</dbReference>
<dbReference type="GO" id="GO:0008409">
    <property type="term" value="F:5'-3' exonuclease activity"/>
    <property type="evidence" value="ECO:0007669"/>
    <property type="project" value="InterPro"/>
</dbReference>
<dbReference type="Pfam" id="PF01367">
    <property type="entry name" value="5_3_exonuc"/>
    <property type="match status" value="1"/>
</dbReference>
<keyword evidence="6" id="KW-0227">DNA damage</keyword>
<feature type="domain" description="5'-3' exonuclease" evidence="11">
    <location>
        <begin position="7"/>
        <end position="276"/>
    </location>
</feature>
<evidence type="ECO:0000256" key="7">
    <source>
        <dbReference type="ARBA" id="ARBA00022932"/>
    </source>
</evidence>
<evidence type="ECO:0000313" key="13">
    <source>
        <dbReference type="EMBL" id="OHA58905.1"/>
    </source>
</evidence>
<dbReference type="PANTHER" id="PTHR10133:SF27">
    <property type="entry name" value="DNA POLYMERASE NU"/>
    <property type="match status" value="1"/>
</dbReference>
<evidence type="ECO:0000256" key="3">
    <source>
        <dbReference type="ARBA" id="ARBA00022679"/>
    </source>
</evidence>
<dbReference type="InterPro" id="IPR036279">
    <property type="entry name" value="5-3_exonuclease_C_sf"/>
</dbReference>
<dbReference type="InterPro" id="IPR036397">
    <property type="entry name" value="RNaseH_sf"/>
</dbReference>
<dbReference type="EMBL" id="MHTJ01000002">
    <property type="protein sequence ID" value="OHA58905.1"/>
    <property type="molecule type" value="Genomic_DNA"/>
</dbReference>
<evidence type="ECO:0000259" key="12">
    <source>
        <dbReference type="SMART" id="SM00482"/>
    </source>
</evidence>
<dbReference type="GO" id="GO:0003887">
    <property type="term" value="F:DNA-directed DNA polymerase activity"/>
    <property type="evidence" value="ECO:0007669"/>
    <property type="project" value="UniProtKB-KW"/>
</dbReference>
<evidence type="ECO:0000256" key="8">
    <source>
        <dbReference type="ARBA" id="ARBA00023125"/>
    </source>
</evidence>
<dbReference type="FunFam" id="1.10.150.20:FF:000003">
    <property type="entry name" value="DNA polymerase I"/>
    <property type="match status" value="1"/>
</dbReference>
<dbReference type="EC" id="2.7.7.7" evidence="2"/>
<name>A0A1G2QE75_9BACT</name>
<dbReference type="InterPro" id="IPR020045">
    <property type="entry name" value="DNA_polI_H3TH"/>
</dbReference>
<protein>
    <recommendedName>
        <fullName evidence="2">DNA-directed DNA polymerase</fullName>
        <ecNumber evidence="2">2.7.7.7</ecNumber>
    </recommendedName>
</protein>
<feature type="domain" description="DNA-directed DNA polymerase family A palm" evidence="12">
    <location>
        <begin position="537"/>
        <end position="745"/>
    </location>
</feature>
<comment type="catalytic activity">
    <reaction evidence="10">
        <text>DNA(n) + a 2'-deoxyribonucleoside 5'-triphosphate = DNA(n+1) + diphosphate</text>
        <dbReference type="Rhea" id="RHEA:22508"/>
        <dbReference type="Rhea" id="RHEA-COMP:17339"/>
        <dbReference type="Rhea" id="RHEA-COMP:17340"/>
        <dbReference type="ChEBI" id="CHEBI:33019"/>
        <dbReference type="ChEBI" id="CHEBI:61560"/>
        <dbReference type="ChEBI" id="CHEBI:173112"/>
        <dbReference type="EC" id="2.7.7.7"/>
    </reaction>
</comment>
<evidence type="ECO:0000259" key="11">
    <source>
        <dbReference type="SMART" id="SM00475"/>
    </source>
</evidence>
<dbReference type="Gene3D" id="3.30.70.370">
    <property type="match status" value="1"/>
</dbReference>
<dbReference type="SUPFAM" id="SSF88723">
    <property type="entry name" value="PIN domain-like"/>
    <property type="match status" value="1"/>
</dbReference>
<dbReference type="PRINTS" id="PR00868">
    <property type="entry name" value="DNAPOLI"/>
</dbReference>
<dbReference type="CDD" id="cd09859">
    <property type="entry name" value="PIN_53EXO"/>
    <property type="match status" value="1"/>
</dbReference>
<dbReference type="Proteomes" id="UP000177043">
    <property type="component" value="Unassembled WGS sequence"/>
</dbReference>
<dbReference type="SMART" id="SM00475">
    <property type="entry name" value="53EXOc"/>
    <property type="match status" value="1"/>
</dbReference>
<dbReference type="Gene3D" id="3.40.50.1010">
    <property type="entry name" value="5'-nuclease"/>
    <property type="match status" value="1"/>
</dbReference>
<dbReference type="Pfam" id="PF00476">
    <property type="entry name" value="DNA_pol_A"/>
    <property type="match status" value="1"/>
</dbReference>
<dbReference type="InterPro" id="IPR029060">
    <property type="entry name" value="PIN-like_dom_sf"/>
</dbReference>
<evidence type="ECO:0000256" key="2">
    <source>
        <dbReference type="ARBA" id="ARBA00012417"/>
    </source>
</evidence>
<evidence type="ECO:0000256" key="4">
    <source>
        <dbReference type="ARBA" id="ARBA00022695"/>
    </source>
</evidence>
<evidence type="ECO:0000256" key="1">
    <source>
        <dbReference type="ARBA" id="ARBA00007705"/>
    </source>
</evidence>
<dbReference type="STRING" id="1802438.A2571_00805"/>
<dbReference type="Gene3D" id="1.10.150.20">
    <property type="entry name" value="5' to 3' exonuclease, C-terminal subdomain"/>
    <property type="match status" value="2"/>
</dbReference>
<dbReference type="Gene3D" id="3.30.420.10">
    <property type="entry name" value="Ribonuclease H-like superfamily/Ribonuclease H"/>
    <property type="match status" value="1"/>
</dbReference>
<dbReference type="InterPro" id="IPR020046">
    <property type="entry name" value="5-3_exonucl_a-hlix_arch_N"/>
</dbReference>
<dbReference type="FunFam" id="1.20.1060.10:FF:000001">
    <property type="entry name" value="DNA polymerase I"/>
    <property type="match status" value="1"/>
</dbReference>
<dbReference type="GO" id="GO:0003677">
    <property type="term" value="F:DNA binding"/>
    <property type="evidence" value="ECO:0007669"/>
    <property type="project" value="UniProtKB-KW"/>
</dbReference>
<evidence type="ECO:0000256" key="10">
    <source>
        <dbReference type="ARBA" id="ARBA00049244"/>
    </source>
</evidence>
<evidence type="ECO:0000256" key="6">
    <source>
        <dbReference type="ARBA" id="ARBA00022763"/>
    </source>
</evidence>
<dbReference type="CDD" id="cd08637">
    <property type="entry name" value="DNA_pol_A_pol_I_C"/>
    <property type="match status" value="1"/>
</dbReference>
<dbReference type="SMART" id="SM00482">
    <property type="entry name" value="POLAc"/>
    <property type="match status" value="1"/>
</dbReference>
<dbReference type="CDD" id="cd09898">
    <property type="entry name" value="H3TH_53EXO"/>
    <property type="match status" value="1"/>
</dbReference>
<sequence>MKSNYKKRLVLFDAHAILHRAYHALPDFVSAGGEPTGGLYGLSAMLLRIISDLKPDYMVACYDLAEPTFRKKVYDEYKAGRAKADDALVAQMTRSQDIFTAFQIPVFSAPGFEADDIIGTVVEQTKNNKDLEVIIASGDMDTMQLVVGDKVRVFTLKKGINDTVIYDEKAVVERFGFTPEYLPDFKGLSGDQSDNIIGIKGIGEKTATTLIAKFGTIENLYKQIAKDETKILEAGLSPRIVALLKEGEEEALFSKTLATIRRDAPVSFVVPEKTWPEIFSMTGIEKIFNELDFCTLLARARTAFGATGDTKEEAFAKEDVDPELFKQAQIMLWLLDSEKNNSDLDQIYSHTKTEKFTEAFKKLKQKIIEKKLDSVYKNIELPLIPILARAERRGILIDKNCFTKLSQEFHLELTKLETEIFALAGHKFNINSPKQLGIVLFDELNLTAKGLKKTAGGARSTKESELLKLASIAPIVDFILKYRELAKLVSTYVDAIPKLVDEGGRLHSKLNQAGTTTGRMSSTDPNLQNIPASAGYGMDIRRGFVATPGHILVAADYSQIELRVLAILSGDPVLKNIFQSGKDIHTSVAARIFGVKEADVTYDMRRKAKVVNFGIIYGMGVNSLRANMGGTREEAQKFYDGYFEEFKTVKEYFDQVVHDAYALGYTETMFGRRRYYPGLQSKLPFIRAQAERQAGNAPIQGTEADIVKIATIRIEEALTKSKLNNQAHFLLQVHDELIYEVEKEALNQVIPLINQEMVGVVETEVPLAVNIEIGPNWGDLEEWRG</sequence>
<comment type="similarity">
    <text evidence="1">Belongs to the DNA polymerase type-A family.</text>
</comment>
<evidence type="ECO:0000256" key="9">
    <source>
        <dbReference type="ARBA" id="ARBA00023204"/>
    </source>
</evidence>
<evidence type="ECO:0000313" key="14">
    <source>
        <dbReference type="Proteomes" id="UP000177043"/>
    </source>
</evidence>
<keyword evidence="8" id="KW-0238">DNA-binding</keyword>
<dbReference type="InterPro" id="IPR008918">
    <property type="entry name" value="HhH2"/>
</dbReference>
<proteinExistence type="inferred from homology"/>
<dbReference type="PANTHER" id="PTHR10133">
    <property type="entry name" value="DNA POLYMERASE I"/>
    <property type="match status" value="1"/>
</dbReference>
<keyword evidence="9" id="KW-0234">DNA repair</keyword>
<dbReference type="SUPFAM" id="SSF47807">
    <property type="entry name" value="5' to 3' exonuclease, C-terminal subdomain"/>
    <property type="match status" value="1"/>
</dbReference>
<evidence type="ECO:0000256" key="5">
    <source>
        <dbReference type="ARBA" id="ARBA00022705"/>
    </source>
</evidence>
<reference evidence="13 14" key="1">
    <citation type="journal article" date="2016" name="Nat. Commun.">
        <title>Thousands of microbial genomes shed light on interconnected biogeochemical processes in an aquifer system.</title>
        <authorList>
            <person name="Anantharaman K."/>
            <person name="Brown C.T."/>
            <person name="Hug L.A."/>
            <person name="Sharon I."/>
            <person name="Castelle C.J."/>
            <person name="Probst A.J."/>
            <person name="Thomas B.C."/>
            <person name="Singh A."/>
            <person name="Wilkins M.J."/>
            <person name="Karaoz U."/>
            <person name="Brodie E.L."/>
            <person name="Williams K.H."/>
            <person name="Hubbard S.S."/>
            <person name="Banfield J.F."/>
        </authorList>
    </citation>
    <scope>NUCLEOTIDE SEQUENCE [LARGE SCALE GENOMIC DNA]</scope>
</reference>
<dbReference type="Gene3D" id="1.20.1060.10">
    <property type="entry name" value="Taq DNA Polymerase, Chain T, domain 4"/>
    <property type="match status" value="1"/>
</dbReference>
<gene>
    <name evidence="13" type="ORF">A2571_00805</name>
</gene>
<accession>A0A1G2QE75</accession>